<feature type="chain" id="PRO_5012926534" evidence="11">
    <location>
        <begin position="16"/>
        <end position="390"/>
    </location>
</feature>
<feature type="domain" description="Peptidase A1" evidence="12">
    <location>
        <begin position="65"/>
        <end position="384"/>
    </location>
</feature>
<dbReference type="WormBase" id="Y39B6A.22">
    <property type="protein sequence ID" value="CE29863"/>
    <property type="gene ID" value="WBGene00012681"/>
    <property type="gene designation" value="asp-15"/>
</dbReference>
<evidence type="ECO:0000256" key="1">
    <source>
        <dbReference type="ARBA" id="ARBA00004613"/>
    </source>
</evidence>
<dbReference type="FunCoup" id="Q8MYN7">
    <property type="interactions" value="14"/>
</dbReference>
<dbReference type="AlphaFoldDB" id="Q8MYN7"/>
<evidence type="ECO:0000256" key="4">
    <source>
        <dbReference type="ARBA" id="ARBA00022670"/>
    </source>
</evidence>
<dbReference type="SUPFAM" id="SSF50630">
    <property type="entry name" value="Acid proteases"/>
    <property type="match status" value="1"/>
</dbReference>
<comment type="subcellular location">
    <subcellularLocation>
        <location evidence="1">Secreted</location>
    </subcellularLocation>
</comment>
<keyword evidence="9" id="KW-0325">Glycoprotein</keyword>
<dbReference type="CTD" id="189740"/>
<dbReference type="InParanoid" id="Q8MYN7"/>
<dbReference type="GO" id="GO:0004190">
    <property type="term" value="F:aspartic-type endopeptidase activity"/>
    <property type="evidence" value="ECO:0000318"/>
    <property type="project" value="GO_Central"/>
</dbReference>
<dbReference type="RefSeq" id="NP_741675.1">
    <property type="nucleotide sequence ID" value="NM_171585.1"/>
</dbReference>
<dbReference type="PANTHER" id="PTHR47966">
    <property type="entry name" value="BETA-SITE APP-CLEAVING ENZYME, ISOFORM A-RELATED"/>
    <property type="match status" value="1"/>
</dbReference>
<keyword evidence="8 10" id="KW-1015">Disulfide bond</keyword>
<dbReference type="PhylomeDB" id="Q8MYN7"/>
<dbReference type="MEROPS" id="A01.A85"/>
<sequence length="390" mass="42072">MHLIFLLFIATFCSAAVLQLPTKSTGSLRAKLIQSGKYPEFLASQHVSRLNSGALPLADYMDEIYTANITVGTPPQSASVVMGTGSANFWVVGAGCTSPACNGFPDSGHTKLKFYSNKSSSFVDLNRKFFINYPTGACSGYLGTDVLQLGGLTVKNQEFAVTTQISDQMGHFPLDGVLGLAWPPVAVDQITPPMQNLMPQLDAPIFTLWLDRVLQGSQGGSGGLITFGAIDTKNCDAQVNYVALSSKTFWQFPLDGVAIGSYTSMKKDQAISDSGDFGLRLPLAVLNAVIQQTKATYDWTNEFYTLDCSTMQTQPDLVFTIGGMQYPVKSVEYILDLGLGNGRCVLAMFTDSSTGFGPSFGFGNVFLRQYCNIFDVGNARIGFAIAHHSF</sequence>
<evidence type="ECO:0000313" key="15">
    <source>
        <dbReference type="WormBase" id="Y39B6A.22"/>
    </source>
</evidence>
<dbReference type="InterPro" id="IPR034164">
    <property type="entry name" value="Pepsin-like_dom"/>
</dbReference>
<keyword evidence="5 11" id="KW-0732">Signal</keyword>
<dbReference type="GeneID" id="189740"/>
<dbReference type="PaxDb" id="6239-Y39B6A.22"/>
<dbReference type="HOGENOM" id="CLU_013253_3_4_1"/>
<evidence type="ECO:0000256" key="8">
    <source>
        <dbReference type="ARBA" id="ARBA00023157"/>
    </source>
</evidence>
<dbReference type="AGR" id="WB:WBGene00012681"/>
<dbReference type="Pfam" id="PF00026">
    <property type="entry name" value="Asp"/>
    <property type="match status" value="1"/>
</dbReference>
<evidence type="ECO:0000256" key="11">
    <source>
        <dbReference type="SAM" id="SignalP"/>
    </source>
</evidence>
<reference evidence="13 14" key="1">
    <citation type="journal article" date="1998" name="Science">
        <title>Genome sequence of the nematode C. elegans: a platform for investigating biology.</title>
        <authorList>
            <consortium name="The C. elegans sequencing consortium"/>
            <person name="Sulson J.E."/>
            <person name="Waterston R."/>
        </authorList>
    </citation>
    <scope>NUCLEOTIDE SEQUENCE [LARGE SCALE GENOMIC DNA]</scope>
    <source>
        <strain evidence="13 14">Bristol N2</strain>
    </source>
</reference>
<keyword evidence="14" id="KW-1185">Reference proteome</keyword>
<dbReference type="PANTHER" id="PTHR47966:SF8">
    <property type="entry name" value="ASPARTIC PROTEASE 1-RELATED"/>
    <property type="match status" value="1"/>
</dbReference>
<evidence type="ECO:0000256" key="7">
    <source>
        <dbReference type="ARBA" id="ARBA00022801"/>
    </source>
</evidence>
<name>Q8MYN7_CAEEL</name>
<dbReference type="KEGG" id="cel:CELE_Y39B6A.22"/>
<dbReference type="STRING" id="6239.Y39B6A.22.1"/>
<dbReference type="Proteomes" id="UP000001940">
    <property type="component" value="Chromosome V"/>
</dbReference>
<dbReference type="InterPro" id="IPR021109">
    <property type="entry name" value="Peptidase_aspartic_dom_sf"/>
</dbReference>
<evidence type="ECO:0000259" key="12">
    <source>
        <dbReference type="PROSITE" id="PS51767"/>
    </source>
</evidence>
<evidence type="ECO:0000256" key="3">
    <source>
        <dbReference type="ARBA" id="ARBA00022525"/>
    </source>
</evidence>
<proteinExistence type="inferred from homology"/>
<dbReference type="GO" id="GO:0005764">
    <property type="term" value="C:lysosome"/>
    <property type="evidence" value="ECO:0000318"/>
    <property type="project" value="GO_Central"/>
</dbReference>
<keyword evidence="6" id="KW-0064">Aspartyl protease</keyword>
<accession>Q8MYN7</accession>
<keyword evidence="4" id="KW-0645">Protease</keyword>
<dbReference type="Reactome" id="R-CEL-2022377">
    <property type="pathway name" value="Metabolism of Angiotensinogen to Angiotensins"/>
</dbReference>
<dbReference type="PeptideAtlas" id="Q8MYN7"/>
<comment type="similarity">
    <text evidence="2">Belongs to the peptidase A1 family.</text>
</comment>
<dbReference type="EMBL" id="BX284605">
    <property type="protein sequence ID" value="CAD31819.1"/>
    <property type="molecule type" value="Genomic_DNA"/>
</dbReference>
<evidence type="ECO:0000313" key="13">
    <source>
        <dbReference type="EMBL" id="CAD31819.1"/>
    </source>
</evidence>
<dbReference type="InterPro" id="IPR001461">
    <property type="entry name" value="Aspartic_peptidase_A1"/>
</dbReference>
<protein>
    <submittedName>
        <fullName evidence="13">Peptidase A1 domain-containing protein</fullName>
    </submittedName>
</protein>
<evidence type="ECO:0000256" key="10">
    <source>
        <dbReference type="PIRSR" id="PIRSR601461-2"/>
    </source>
</evidence>
<evidence type="ECO:0000256" key="2">
    <source>
        <dbReference type="ARBA" id="ARBA00007447"/>
    </source>
</evidence>
<dbReference type="OrthoDB" id="771136at2759"/>
<dbReference type="GO" id="GO:0005576">
    <property type="term" value="C:extracellular region"/>
    <property type="evidence" value="ECO:0007669"/>
    <property type="project" value="UniProtKB-SubCell"/>
</dbReference>
<dbReference type="GO" id="GO:0006915">
    <property type="term" value="P:apoptotic process"/>
    <property type="evidence" value="ECO:0000318"/>
    <property type="project" value="GO_Central"/>
</dbReference>
<dbReference type="GO" id="GO:0006508">
    <property type="term" value="P:proteolysis"/>
    <property type="evidence" value="ECO:0000318"/>
    <property type="project" value="GO_Central"/>
</dbReference>
<dbReference type="PRINTS" id="PR00792">
    <property type="entry name" value="PEPSIN"/>
</dbReference>
<dbReference type="PROSITE" id="PS51767">
    <property type="entry name" value="PEPTIDASE_A1"/>
    <property type="match status" value="1"/>
</dbReference>
<dbReference type="OMA" id="LYGEDIC"/>
<feature type="signal peptide" evidence="11">
    <location>
        <begin position="1"/>
        <end position="15"/>
    </location>
</feature>
<evidence type="ECO:0000256" key="9">
    <source>
        <dbReference type="ARBA" id="ARBA00023180"/>
    </source>
</evidence>
<dbReference type="SMR" id="Q8MYN7"/>
<dbReference type="CDD" id="cd05471">
    <property type="entry name" value="pepsin_like"/>
    <property type="match status" value="1"/>
</dbReference>
<evidence type="ECO:0000313" key="14">
    <source>
        <dbReference type="Proteomes" id="UP000001940"/>
    </source>
</evidence>
<dbReference type="Gene3D" id="2.40.70.10">
    <property type="entry name" value="Acid Proteases"/>
    <property type="match status" value="2"/>
</dbReference>
<keyword evidence="3" id="KW-0964">Secreted</keyword>
<dbReference type="FunFam" id="2.40.70.10:FF:000086">
    <property type="entry name" value="ASpartyl Protease"/>
    <property type="match status" value="1"/>
</dbReference>
<keyword evidence="7" id="KW-0378">Hydrolase</keyword>
<dbReference type="UCSC" id="Y39B6A.22">
    <property type="organism name" value="c. elegans"/>
</dbReference>
<dbReference type="InterPro" id="IPR033121">
    <property type="entry name" value="PEPTIDASE_A1"/>
</dbReference>
<dbReference type="eggNOG" id="KOG1339">
    <property type="taxonomic scope" value="Eukaryota"/>
</dbReference>
<organism evidence="13 14">
    <name type="scientific">Caenorhabditis elegans</name>
    <dbReference type="NCBI Taxonomy" id="6239"/>
    <lineage>
        <taxon>Eukaryota</taxon>
        <taxon>Metazoa</taxon>
        <taxon>Ecdysozoa</taxon>
        <taxon>Nematoda</taxon>
        <taxon>Chromadorea</taxon>
        <taxon>Rhabditida</taxon>
        <taxon>Rhabditina</taxon>
        <taxon>Rhabditomorpha</taxon>
        <taxon>Rhabditoidea</taxon>
        <taxon>Rhabditidae</taxon>
        <taxon>Peloderinae</taxon>
        <taxon>Caenorhabditis</taxon>
    </lineage>
</organism>
<feature type="disulfide bond" evidence="10">
    <location>
        <begin position="308"/>
        <end position="344"/>
    </location>
</feature>
<evidence type="ECO:0000256" key="6">
    <source>
        <dbReference type="ARBA" id="ARBA00022750"/>
    </source>
</evidence>
<gene>
    <name evidence="13 15" type="primary">asp-15</name>
    <name evidence="13" type="ORF">CELE_Y39B6A.22</name>
    <name evidence="15" type="ORF">Y39B6A.22</name>
</gene>
<evidence type="ECO:0000256" key="5">
    <source>
        <dbReference type="ARBA" id="ARBA00022729"/>
    </source>
</evidence>
<dbReference type="FunFam" id="2.40.70.10:FF:000052">
    <property type="entry name" value="ASpartyl Protease"/>
    <property type="match status" value="1"/>
</dbReference>